<keyword evidence="1" id="KW-1133">Transmembrane helix</keyword>
<dbReference type="Pfam" id="PF00873">
    <property type="entry name" value="ACR_tran"/>
    <property type="match status" value="1"/>
</dbReference>
<dbReference type="Gene3D" id="3.30.70.1430">
    <property type="entry name" value="Multidrug efflux transporter AcrB pore domain"/>
    <property type="match status" value="2"/>
</dbReference>
<dbReference type="InterPro" id="IPR027463">
    <property type="entry name" value="AcrB_DN_DC_subdom"/>
</dbReference>
<keyword evidence="1" id="KW-0812">Transmembrane</keyword>
<proteinExistence type="predicted"/>
<evidence type="ECO:0000256" key="1">
    <source>
        <dbReference type="SAM" id="Phobius"/>
    </source>
</evidence>
<sequence>MTEEKTTESSTNLSDIWIRRPVMTTIVMLGIFVFGMVSYNKLPISNLPSVAYPTINVTANYPGATADTMAATVATPLEKSFSQIQGISSMTSTSTAGSTTVTIQFNLDRNIDAAAQDVNTQINAVQGLLPQMPTPPTYSKYNPSDNPIMYYAVYSSTLTEAELYDYANTIIGQQISMLSDIAKVDVYGTKYAVRIMVNPDSLASKGIGLDQVVSAISQGNVIKPTGSLDADKHKQYTIRSEGQLYKAKDYEPLIVAYQNGYPVRIKDIGKAYDSVVNDKIAITAHIGGKSIESVVIAVRRVPGSNTVQISENVKRLIEGLKPQLPQALNLYLLHTDADYIHECIDDVRDTLIVTIFLVIFIIFVFLRSWVSTIVPAVAIPLSLIGTFGVMYALGYSLDNLSMMALVLAVGFVVDDAVVMLENIFRHMEQGMPAREASFKGSGEINFTILSMTLSLVVVFIPLLFMSGLIGKLFREFSVTIAVAIMISGFISLTLTPMMCSRILSHSHTTGGGGGFFRATEGLFNAMLSFYEKTLKLVLRHKYMTLLFMAAVLVVTGYLFVKIQKGFLPGQDSNMLMGITLGPESYSFEEMLENQKKVTAIVEKEPGVVALMSALGNFGVSNKGVMFVMLEDKAKRKLSADGMVMDLWPKVNSVPGIYTFMQNPPPIQIGSSQSNAQYQYTLRSSSSDDLYKYGPVMTAKIRTIPGLVGVNNDLQINAPWVNVEIDRDRASTLGLTVSQIQGALGAAYGGQYASTIFSTIDQYYVILQVERQFRTQPNLLSQLYVRSSNDNKLVPLSAVAKITETYGALTVNHTGMMPSTTISFNLKEGVSIGDAVSAINEIAHEALPATISGTFQGSAQAFQDSMSSMGPLMLITIFVIYMVLAILYESFIHPITILTSLPLAGFGALITLVLFKMELNMYSFVGVVMLIGIVKKNGIMMVDFALELERDKGMESEESIYNACIVRFRPIMMTTMAALFGTIPIALGYGAGGDARQPLGIAVVGGLVFSQLMTLYITPVFYIYMDRLNKWVTNKPETVTPALEKGGI</sequence>
<feature type="transmembrane region" description="Helical" evidence="1">
    <location>
        <begin position="444"/>
        <end position="464"/>
    </location>
</feature>
<feature type="transmembrane region" description="Helical" evidence="1">
    <location>
        <begin position="920"/>
        <end position="945"/>
    </location>
</feature>
<protein>
    <submittedName>
        <fullName evidence="2">Multidrug transporter</fullName>
    </submittedName>
</protein>
<feature type="transmembrane region" description="Helical" evidence="1">
    <location>
        <begin position="894"/>
        <end position="914"/>
    </location>
</feature>
<name>A0ABR5SJ31_9BACT</name>
<feature type="transmembrane region" description="Helical" evidence="1">
    <location>
        <begin position="868"/>
        <end position="887"/>
    </location>
</feature>
<dbReference type="EMBL" id="LNQR01000027">
    <property type="protein sequence ID" value="KWT91887.1"/>
    <property type="molecule type" value="Genomic_DNA"/>
</dbReference>
<dbReference type="SUPFAM" id="SSF82693">
    <property type="entry name" value="Multidrug efflux transporter AcrB pore domain, PN1, PN2, PC1 and PC2 subdomains"/>
    <property type="match status" value="4"/>
</dbReference>
<gene>
    <name evidence="2" type="ORF">ASN18_0690</name>
</gene>
<dbReference type="Gene3D" id="3.30.70.1440">
    <property type="entry name" value="Multidrug efflux transporter AcrB pore domain"/>
    <property type="match status" value="1"/>
</dbReference>
<dbReference type="Gene3D" id="3.30.2090.10">
    <property type="entry name" value="Multidrug efflux transporter AcrB TolC docking domain, DN and DC subdomains"/>
    <property type="match status" value="2"/>
</dbReference>
<keyword evidence="3" id="KW-1185">Reference proteome</keyword>
<dbReference type="InterPro" id="IPR001036">
    <property type="entry name" value="Acrflvin-R"/>
</dbReference>
<dbReference type="PRINTS" id="PR00702">
    <property type="entry name" value="ACRIFLAVINRP"/>
</dbReference>
<dbReference type="PANTHER" id="PTHR32063">
    <property type="match status" value="1"/>
</dbReference>
<dbReference type="Gene3D" id="1.20.1640.10">
    <property type="entry name" value="Multidrug efflux transporter AcrB transmembrane domain"/>
    <property type="match status" value="2"/>
</dbReference>
<organism evidence="2 3">
    <name type="scientific">Candidatus Magnetominusculus xianensis</name>
    <dbReference type="NCBI Taxonomy" id="1748249"/>
    <lineage>
        <taxon>Bacteria</taxon>
        <taxon>Pseudomonadati</taxon>
        <taxon>Nitrospirota</taxon>
        <taxon>Nitrospiria</taxon>
        <taxon>Nitrospirales</taxon>
        <taxon>Nitrospiraceae</taxon>
        <taxon>Candidatus Magnetominusculus</taxon>
    </lineage>
</organism>
<feature type="transmembrane region" description="Helical" evidence="1">
    <location>
        <begin position="350"/>
        <end position="366"/>
    </location>
</feature>
<evidence type="ECO:0000313" key="3">
    <source>
        <dbReference type="Proteomes" id="UP000060487"/>
    </source>
</evidence>
<feature type="transmembrane region" description="Helical" evidence="1">
    <location>
        <begin position="965"/>
        <end position="986"/>
    </location>
</feature>
<feature type="transmembrane region" description="Helical" evidence="1">
    <location>
        <begin position="476"/>
        <end position="495"/>
    </location>
</feature>
<dbReference type="SUPFAM" id="SSF82714">
    <property type="entry name" value="Multidrug efflux transporter AcrB TolC docking domain, DN and DC subdomains"/>
    <property type="match status" value="2"/>
</dbReference>
<dbReference type="PANTHER" id="PTHR32063:SF21">
    <property type="entry name" value="MULTIDRUG RESISTANCE PROTEIN MDTB"/>
    <property type="match status" value="1"/>
</dbReference>
<keyword evidence="1" id="KW-0472">Membrane</keyword>
<dbReference type="SUPFAM" id="SSF82866">
    <property type="entry name" value="Multidrug efflux transporter AcrB transmembrane domain"/>
    <property type="match status" value="2"/>
</dbReference>
<feature type="transmembrane region" description="Helical" evidence="1">
    <location>
        <begin position="998"/>
        <end position="1024"/>
    </location>
</feature>
<reference evidence="2 3" key="1">
    <citation type="submission" date="2015-11" db="EMBL/GenBank/DDBJ databases">
        <authorList>
            <person name="Lin W."/>
        </authorList>
    </citation>
    <scope>NUCLEOTIDE SEQUENCE [LARGE SCALE GENOMIC DNA]</scope>
    <source>
        <strain evidence="2 3">HCH-1</strain>
    </source>
</reference>
<accession>A0ABR5SJ31</accession>
<dbReference type="Proteomes" id="UP000060487">
    <property type="component" value="Unassembled WGS sequence"/>
</dbReference>
<dbReference type="RefSeq" id="WP_085051215.1">
    <property type="nucleotide sequence ID" value="NZ_LNQR01000027.1"/>
</dbReference>
<feature type="transmembrane region" description="Helical" evidence="1">
    <location>
        <begin position="373"/>
        <end position="394"/>
    </location>
</feature>
<comment type="caution">
    <text evidence="2">The sequence shown here is derived from an EMBL/GenBank/DDBJ whole genome shotgun (WGS) entry which is preliminary data.</text>
</comment>
<feature type="transmembrane region" description="Helical" evidence="1">
    <location>
        <begin position="542"/>
        <end position="560"/>
    </location>
</feature>
<dbReference type="Gene3D" id="3.30.70.1320">
    <property type="entry name" value="Multidrug efflux transporter AcrB pore domain like"/>
    <property type="match status" value="1"/>
</dbReference>
<feature type="transmembrane region" description="Helical" evidence="1">
    <location>
        <begin position="21"/>
        <end position="39"/>
    </location>
</feature>
<evidence type="ECO:0000313" key="2">
    <source>
        <dbReference type="EMBL" id="KWT91887.1"/>
    </source>
</evidence>